<gene>
    <name evidence="3" type="ORF">CKO45_28015</name>
</gene>
<name>A0ABS1D585_9PROT</name>
<evidence type="ECO:0000256" key="1">
    <source>
        <dbReference type="SAM" id="Coils"/>
    </source>
</evidence>
<feature type="coiled-coil region" evidence="1">
    <location>
        <begin position="168"/>
        <end position="202"/>
    </location>
</feature>
<keyword evidence="1" id="KW-0175">Coiled coil</keyword>
<evidence type="ECO:0000256" key="2">
    <source>
        <dbReference type="SAM" id="MobiDB-lite"/>
    </source>
</evidence>
<keyword evidence="4" id="KW-1185">Reference proteome</keyword>
<proteinExistence type="predicted"/>
<sequence>MSGFVLKPATRRRTEPVSALPEHTEPTRHRILSNTVRNCESPQEFVAEIEKLWGEAQEKFLTIGRYLVQAKNRLRHGEFELMVATQLPFGKNVAYQLRIVALAVEQNRLEERELPRSYSNAFRLAQMSEAVLSRARAGNLVRPDVTRREIAEFVSIITAEAERQEPDDARVAREIRRLRQRVATLEDELAEAKAKLAELEERRIIDGNAEEAA</sequence>
<accession>A0ABS1D585</accession>
<dbReference type="RefSeq" id="WP_133222465.1">
    <property type="nucleotide sequence ID" value="NZ_NRSG01000433.1"/>
</dbReference>
<evidence type="ECO:0000313" key="4">
    <source>
        <dbReference type="Proteomes" id="UP000697995"/>
    </source>
</evidence>
<feature type="region of interest" description="Disordered" evidence="2">
    <location>
        <begin position="1"/>
        <end position="24"/>
    </location>
</feature>
<reference evidence="3 4" key="1">
    <citation type="journal article" date="2020" name="Microorganisms">
        <title>Osmotic Adaptation and Compatible Solute Biosynthesis of Phototrophic Bacteria as Revealed from Genome Analyses.</title>
        <authorList>
            <person name="Imhoff J.F."/>
            <person name="Rahn T."/>
            <person name="Kunzel S."/>
            <person name="Keller A."/>
            <person name="Neulinger S.C."/>
        </authorList>
    </citation>
    <scope>NUCLEOTIDE SEQUENCE [LARGE SCALE GENOMIC DNA]</scope>
    <source>
        <strain evidence="3 4">DSM 15382</strain>
    </source>
</reference>
<dbReference type="Proteomes" id="UP000697995">
    <property type="component" value="Unassembled WGS sequence"/>
</dbReference>
<comment type="caution">
    <text evidence="3">The sequence shown here is derived from an EMBL/GenBank/DDBJ whole genome shotgun (WGS) entry which is preliminary data.</text>
</comment>
<evidence type="ECO:0008006" key="5">
    <source>
        <dbReference type="Google" id="ProtNLM"/>
    </source>
</evidence>
<organism evidence="3 4">
    <name type="scientific">Paracraurococcus ruber</name>
    <dbReference type="NCBI Taxonomy" id="77675"/>
    <lineage>
        <taxon>Bacteria</taxon>
        <taxon>Pseudomonadati</taxon>
        <taxon>Pseudomonadota</taxon>
        <taxon>Alphaproteobacteria</taxon>
        <taxon>Acetobacterales</taxon>
        <taxon>Roseomonadaceae</taxon>
        <taxon>Paracraurococcus</taxon>
    </lineage>
</organism>
<evidence type="ECO:0000313" key="3">
    <source>
        <dbReference type="EMBL" id="MBK1662040.1"/>
    </source>
</evidence>
<dbReference type="EMBL" id="NRSG01000433">
    <property type="protein sequence ID" value="MBK1662040.1"/>
    <property type="molecule type" value="Genomic_DNA"/>
</dbReference>
<protein>
    <recommendedName>
        <fullName evidence="5">DUF3102 domain-containing protein</fullName>
    </recommendedName>
</protein>